<comment type="similarity">
    <text evidence="1">Belongs to the GcvT family.</text>
</comment>
<dbReference type="GO" id="GO:0006546">
    <property type="term" value="P:glycine catabolic process"/>
    <property type="evidence" value="ECO:0007669"/>
    <property type="project" value="InterPro"/>
</dbReference>
<keyword evidence="4 10" id="KW-0808">Transferase</keyword>
<evidence type="ECO:0000256" key="5">
    <source>
        <dbReference type="ARBA" id="ARBA00031395"/>
    </source>
</evidence>
<dbReference type="InterPro" id="IPR027266">
    <property type="entry name" value="TrmE/GcvT-like"/>
</dbReference>
<evidence type="ECO:0000256" key="7">
    <source>
        <dbReference type="PIRSR" id="PIRSR006487-1"/>
    </source>
</evidence>
<sequence>MLRTPLHESHSALGARLVDFAGWEMPIQFEGILAEHRAVRSAAGVFDVSHMGQLFVSGPKAAAFLAWVTTWDIRNLEPARCRYCHLLDDEGHIIDDTIVYCLAPDEFLVVPNAATTDRIADWLVSQISDFDASLEDCSAELACIALQGPDAPRLLEMHLALAVEPFSLARQGDLIVSGTGYTGEPGCEIILPVDAALPLWEALLALGATPCGLGARDTLRLERGMLLSGTDFDGSQTPLEANCGWVIGWGHQFIGREPLLAQRGSGYAVLRGIQLAERGVPRPGCDVFHAGERVGQLTSGTLSPSLETGIGLAYLNLEPGTAVTVVVRGKHLNARVVRPPFQ</sequence>
<dbReference type="Gene3D" id="3.30.1360.120">
    <property type="entry name" value="Probable tRNA modification gtpase trme, domain 1"/>
    <property type="match status" value="1"/>
</dbReference>
<dbReference type="GO" id="GO:0004047">
    <property type="term" value="F:aminomethyltransferase activity"/>
    <property type="evidence" value="ECO:0007669"/>
    <property type="project" value="UniProtKB-EC"/>
</dbReference>
<dbReference type="InterPro" id="IPR028896">
    <property type="entry name" value="GcvT/YgfZ/DmdA"/>
</dbReference>
<dbReference type="Proteomes" id="UP000589516">
    <property type="component" value="Unassembled WGS sequence"/>
</dbReference>
<evidence type="ECO:0000256" key="3">
    <source>
        <dbReference type="ARBA" id="ARBA00022576"/>
    </source>
</evidence>
<evidence type="ECO:0000256" key="6">
    <source>
        <dbReference type="ARBA" id="ARBA00047665"/>
    </source>
</evidence>
<dbReference type="GO" id="GO:0032259">
    <property type="term" value="P:methylation"/>
    <property type="evidence" value="ECO:0007669"/>
    <property type="project" value="UniProtKB-KW"/>
</dbReference>
<dbReference type="PANTHER" id="PTHR43757:SF2">
    <property type="entry name" value="AMINOMETHYLTRANSFERASE, MITOCHONDRIAL"/>
    <property type="match status" value="1"/>
</dbReference>
<dbReference type="InterPro" id="IPR006222">
    <property type="entry name" value="GCVT_N"/>
</dbReference>
<feature type="binding site" evidence="7">
    <location>
        <position position="188"/>
    </location>
    <ligand>
        <name>substrate</name>
    </ligand>
</feature>
<organism evidence="10 11">
    <name type="scientific">Marine Group III euryarchaeote</name>
    <dbReference type="NCBI Taxonomy" id="2173149"/>
    <lineage>
        <taxon>Archaea</taxon>
        <taxon>Methanobacteriati</taxon>
        <taxon>Thermoplasmatota</taxon>
        <taxon>Thermoplasmata</taxon>
        <taxon>Candidatus Thermoprofundales</taxon>
    </lineage>
</organism>
<dbReference type="GO" id="GO:0005829">
    <property type="term" value="C:cytosol"/>
    <property type="evidence" value="ECO:0007669"/>
    <property type="project" value="TreeGrafter"/>
</dbReference>
<dbReference type="InterPro" id="IPR013977">
    <property type="entry name" value="GcvT_C"/>
</dbReference>
<evidence type="ECO:0000256" key="1">
    <source>
        <dbReference type="ARBA" id="ARBA00008609"/>
    </source>
</evidence>
<name>A0A7C7ZDQ3_9ARCH</name>
<dbReference type="Gene3D" id="2.40.30.110">
    <property type="entry name" value="Aminomethyltransferase beta-barrel domains"/>
    <property type="match status" value="1"/>
</dbReference>
<evidence type="ECO:0000256" key="4">
    <source>
        <dbReference type="ARBA" id="ARBA00022679"/>
    </source>
</evidence>
<comment type="caution">
    <text evidence="10">The sequence shown here is derived from an EMBL/GenBank/DDBJ whole genome shotgun (WGS) entry which is preliminary data.</text>
</comment>
<proteinExistence type="inferred from homology"/>
<dbReference type="InterPro" id="IPR006223">
    <property type="entry name" value="GcvT"/>
</dbReference>
<comment type="catalytic activity">
    <reaction evidence="6">
        <text>N(6)-[(R)-S(8)-aminomethyldihydrolipoyl]-L-lysyl-[protein] + (6S)-5,6,7,8-tetrahydrofolate = N(6)-[(R)-dihydrolipoyl]-L-lysyl-[protein] + (6R)-5,10-methylene-5,6,7,8-tetrahydrofolate + NH4(+)</text>
        <dbReference type="Rhea" id="RHEA:16945"/>
        <dbReference type="Rhea" id="RHEA-COMP:10475"/>
        <dbReference type="Rhea" id="RHEA-COMP:10492"/>
        <dbReference type="ChEBI" id="CHEBI:15636"/>
        <dbReference type="ChEBI" id="CHEBI:28938"/>
        <dbReference type="ChEBI" id="CHEBI:57453"/>
        <dbReference type="ChEBI" id="CHEBI:83100"/>
        <dbReference type="ChEBI" id="CHEBI:83143"/>
        <dbReference type="EC" id="2.1.2.10"/>
    </reaction>
</comment>
<dbReference type="Gene3D" id="4.10.1250.10">
    <property type="entry name" value="Aminomethyltransferase fragment"/>
    <property type="match status" value="1"/>
</dbReference>
<accession>A0A7C7ZDQ3</accession>
<dbReference type="EMBL" id="DUAV01000025">
    <property type="protein sequence ID" value="HIG63638.1"/>
    <property type="molecule type" value="Genomic_DNA"/>
</dbReference>
<feature type="domain" description="Aminomethyltransferase C-terminal" evidence="9">
    <location>
        <begin position="270"/>
        <end position="341"/>
    </location>
</feature>
<dbReference type="PANTHER" id="PTHR43757">
    <property type="entry name" value="AMINOMETHYLTRANSFERASE"/>
    <property type="match status" value="1"/>
</dbReference>
<evidence type="ECO:0000313" key="10">
    <source>
        <dbReference type="EMBL" id="HIG63638.1"/>
    </source>
</evidence>
<dbReference type="EC" id="2.1.2.10" evidence="2"/>
<dbReference type="PIRSF" id="PIRSF006487">
    <property type="entry name" value="GcvT"/>
    <property type="match status" value="1"/>
</dbReference>
<feature type="domain" description="GCVT N-terminal" evidence="8">
    <location>
        <begin position="6"/>
        <end position="249"/>
    </location>
</feature>
<dbReference type="Gene3D" id="3.30.70.1400">
    <property type="entry name" value="Aminomethyltransferase beta-barrel domains"/>
    <property type="match status" value="1"/>
</dbReference>
<dbReference type="NCBIfam" id="TIGR00528">
    <property type="entry name" value="gcvT"/>
    <property type="match status" value="1"/>
</dbReference>
<dbReference type="Pfam" id="PF01571">
    <property type="entry name" value="GCV_T"/>
    <property type="match status" value="1"/>
</dbReference>
<dbReference type="Pfam" id="PF08669">
    <property type="entry name" value="GCV_T_C"/>
    <property type="match status" value="1"/>
</dbReference>
<dbReference type="SUPFAM" id="SSF101790">
    <property type="entry name" value="Aminomethyltransferase beta-barrel domain"/>
    <property type="match status" value="1"/>
</dbReference>
<protein>
    <recommendedName>
        <fullName evidence="2">aminomethyltransferase</fullName>
        <ecNumber evidence="2">2.1.2.10</ecNumber>
    </recommendedName>
    <alternativeName>
        <fullName evidence="5">Glycine cleavage system T protein</fullName>
    </alternativeName>
</protein>
<dbReference type="SUPFAM" id="SSF103025">
    <property type="entry name" value="Folate-binding domain"/>
    <property type="match status" value="1"/>
</dbReference>
<gene>
    <name evidence="10" type="primary">gcvT</name>
    <name evidence="10" type="ORF">EYQ16_03865</name>
</gene>
<evidence type="ECO:0000259" key="9">
    <source>
        <dbReference type="Pfam" id="PF08669"/>
    </source>
</evidence>
<evidence type="ECO:0000256" key="2">
    <source>
        <dbReference type="ARBA" id="ARBA00012616"/>
    </source>
</evidence>
<reference evidence="11" key="1">
    <citation type="journal article" date="2019" name="bioRxiv">
        <title>Genome diversification in globally distributed novel marine Proteobacteria is linked to environmental adaptation.</title>
        <authorList>
            <person name="Zhou Z."/>
            <person name="Tran P.Q."/>
            <person name="Kieft K."/>
            <person name="Anantharaman K."/>
        </authorList>
    </citation>
    <scope>NUCLEOTIDE SEQUENCE [LARGE SCALE GENOMIC DNA]</scope>
</reference>
<dbReference type="InterPro" id="IPR029043">
    <property type="entry name" value="GcvT/YgfZ_C"/>
</dbReference>
<dbReference type="GO" id="GO:0008168">
    <property type="term" value="F:methyltransferase activity"/>
    <property type="evidence" value="ECO:0007669"/>
    <property type="project" value="UniProtKB-KW"/>
</dbReference>
<keyword evidence="10" id="KW-0489">Methyltransferase</keyword>
<dbReference type="GO" id="GO:0005960">
    <property type="term" value="C:glycine cleavage complex"/>
    <property type="evidence" value="ECO:0007669"/>
    <property type="project" value="InterPro"/>
</dbReference>
<dbReference type="GO" id="GO:0008483">
    <property type="term" value="F:transaminase activity"/>
    <property type="evidence" value="ECO:0007669"/>
    <property type="project" value="UniProtKB-KW"/>
</dbReference>
<evidence type="ECO:0000313" key="11">
    <source>
        <dbReference type="Proteomes" id="UP000589516"/>
    </source>
</evidence>
<dbReference type="NCBIfam" id="NF001567">
    <property type="entry name" value="PRK00389.1"/>
    <property type="match status" value="1"/>
</dbReference>
<evidence type="ECO:0000259" key="8">
    <source>
        <dbReference type="Pfam" id="PF01571"/>
    </source>
</evidence>
<dbReference type="AlphaFoldDB" id="A0A7C7ZDQ3"/>
<keyword evidence="3" id="KW-0032">Aminotransferase</keyword>